<evidence type="ECO:0000313" key="1">
    <source>
        <dbReference type="EMBL" id="MQT11304.1"/>
    </source>
</evidence>
<keyword evidence="2" id="KW-1185">Reference proteome</keyword>
<evidence type="ECO:0000313" key="2">
    <source>
        <dbReference type="Proteomes" id="UP000332515"/>
    </source>
</evidence>
<reference evidence="1 2" key="1">
    <citation type="submission" date="2019-09" db="EMBL/GenBank/DDBJ databases">
        <title>Segnochrobactrum spirostomi gen. nov., sp. nov., isolated from the ciliate Spirostomum cf. yagiui and description of a novel family, Segnochrobactraceae fam. nov. within the order Rhizobiales of the class Alphaproteobacteria.</title>
        <authorList>
            <person name="Akter S."/>
            <person name="Shazib S.U.A."/>
            <person name="Shin M.K."/>
        </authorList>
    </citation>
    <scope>NUCLEOTIDE SEQUENCE [LARGE SCALE GENOMIC DNA]</scope>
    <source>
        <strain evidence="1 2">Sp-1</strain>
    </source>
</reference>
<proteinExistence type="predicted"/>
<protein>
    <submittedName>
        <fullName evidence="1">Uncharacterized protein</fullName>
    </submittedName>
</protein>
<sequence length="131" mass="13860">MRVQKSRAAGAAGRVRLGYGLAAAAAVVTLSAGAAVAGPLPGPTSSPEASGASGKGLVQDVAVVCNGWGRCWTTPPPYAPPVYVAPNPYYRYGYYGAPPYYYPPAPYAYRPHCWWVVRATVWGPRQVQVCN</sequence>
<comment type="caution">
    <text evidence="1">The sequence shown here is derived from an EMBL/GenBank/DDBJ whole genome shotgun (WGS) entry which is preliminary data.</text>
</comment>
<dbReference type="AlphaFoldDB" id="A0A6A7XXG6"/>
<organism evidence="1 2">
    <name type="scientific">Segnochrobactrum spirostomi</name>
    <dbReference type="NCBI Taxonomy" id="2608987"/>
    <lineage>
        <taxon>Bacteria</taxon>
        <taxon>Pseudomonadati</taxon>
        <taxon>Pseudomonadota</taxon>
        <taxon>Alphaproteobacteria</taxon>
        <taxon>Hyphomicrobiales</taxon>
        <taxon>Segnochrobactraceae</taxon>
        <taxon>Segnochrobactrum</taxon>
    </lineage>
</organism>
<dbReference type="RefSeq" id="WP_153477826.1">
    <property type="nucleotide sequence ID" value="NZ_VWNA01000001.1"/>
</dbReference>
<name>A0A6A7XXG6_9HYPH</name>
<dbReference type="Proteomes" id="UP000332515">
    <property type="component" value="Unassembled WGS sequence"/>
</dbReference>
<dbReference type="EMBL" id="VWNA01000001">
    <property type="protein sequence ID" value="MQT11304.1"/>
    <property type="molecule type" value="Genomic_DNA"/>
</dbReference>
<accession>A0A6A7XXG6</accession>
<gene>
    <name evidence="1" type="ORF">F0357_01175</name>
</gene>